<evidence type="ECO:0000313" key="2">
    <source>
        <dbReference type="Proteomes" id="UP000178089"/>
    </source>
</evidence>
<evidence type="ECO:0000313" key="1">
    <source>
        <dbReference type="EMBL" id="OHA29092.1"/>
    </source>
</evidence>
<accession>A0A1G2N197</accession>
<comment type="caution">
    <text evidence="1">The sequence shown here is derived from an EMBL/GenBank/DDBJ whole genome shotgun (WGS) entry which is preliminary data.</text>
</comment>
<dbReference type="AlphaFoldDB" id="A0A1G2N197"/>
<dbReference type="EMBL" id="MHRT01000005">
    <property type="protein sequence ID" value="OHA29092.1"/>
    <property type="molecule type" value="Genomic_DNA"/>
</dbReference>
<organism evidence="1 2">
    <name type="scientific">Candidatus Taylorbacteria bacterium RIFCSPHIGHO2_12_FULL_45_16</name>
    <dbReference type="NCBI Taxonomy" id="1802315"/>
    <lineage>
        <taxon>Bacteria</taxon>
        <taxon>Candidatus Tayloriibacteriota</taxon>
    </lineage>
</organism>
<evidence type="ECO:0008006" key="3">
    <source>
        <dbReference type="Google" id="ProtNLM"/>
    </source>
</evidence>
<dbReference type="Proteomes" id="UP000178089">
    <property type="component" value="Unassembled WGS sequence"/>
</dbReference>
<proteinExistence type="predicted"/>
<sequence>MSKSVTKINSVHLTVQFIKHKDGIIAYAPSLDLSTVGKTLAKSQRMITEAVSIFFDDLVKCGKLTEVLSGLGWIQRRSTWNPPPMIKEKSISLKLPTLVTV</sequence>
<gene>
    <name evidence="1" type="ORF">A3F51_00510</name>
</gene>
<name>A0A1G2N197_9BACT</name>
<protein>
    <recommendedName>
        <fullName evidence="3">HicB-like antitoxin of toxin-antitoxin system domain-containing protein</fullName>
    </recommendedName>
</protein>
<dbReference type="STRING" id="1802315.A3F51_00510"/>
<reference evidence="1 2" key="1">
    <citation type="journal article" date="2016" name="Nat. Commun.">
        <title>Thousands of microbial genomes shed light on interconnected biogeochemical processes in an aquifer system.</title>
        <authorList>
            <person name="Anantharaman K."/>
            <person name="Brown C.T."/>
            <person name="Hug L.A."/>
            <person name="Sharon I."/>
            <person name="Castelle C.J."/>
            <person name="Probst A.J."/>
            <person name="Thomas B.C."/>
            <person name="Singh A."/>
            <person name="Wilkins M.J."/>
            <person name="Karaoz U."/>
            <person name="Brodie E.L."/>
            <person name="Williams K.H."/>
            <person name="Hubbard S.S."/>
            <person name="Banfield J.F."/>
        </authorList>
    </citation>
    <scope>NUCLEOTIDE SEQUENCE [LARGE SCALE GENOMIC DNA]</scope>
</reference>